<proteinExistence type="predicted"/>
<evidence type="ECO:0000313" key="5">
    <source>
        <dbReference type="Proteomes" id="UP000266389"/>
    </source>
</evidence>
<organism evidence="4 5">
    <name type="scientific">Candidatus Thermochlorobacter aerophilus</name>
    <dbReference type="NCBI Taxonomy" id="1868324"/>
    <lineage>
        <taxon>Bacteria</taxon>
        <taxon>Pseudomonadati</taxon>
        <taxon>Chlorobiota</taxon>
        <taxon>Chlorobiia</taxon>
        <taxon>Chlorobiales</taxon>
        <taxon>Candidatus Thermochlorobacteriaceae</taxon>
        <taxon>Candidatus Thermochlorobacter</taxon>
    </lineage>
</organism>
<reference evidence="4 5" key="1">
    <citation type="journal article" date="2011" name="ISME J.">
        <title>Community ecology of hot spring cyanobacterial mats: predominant populations and their functional potential.</title>
        <authorList>
            <person name="Klatt C.G."/>
            <person name="Wood J.M."/>
            <person name="Rusch D.B."/>
            <person name="Bateson M.M."/>
            <person name="Hamamura N."/>
            <person name="Heidelberg J.F."/>
            <person name="Grossman A.R."/>
            <person name="Bhaya D."/>
            <person name="Cohan F.M."/>
            <person name="Kuhl M."/>
            <person name="Bryant D.A."/>
            <person name="Ward D.M."/>
        </authorList>
    </citation>
    <scope>NUCLEOTIDE SEQUENCE [LARGE SCALE GENOMIC DNA]</scope>
    <source>
        <strain evidence="4">OS</strain>
    </source>
</reference>
<evidence type="ECO:0000313" key="4">
    <source>
        <dbReference type="EMBL" id="RFM23057.1"/>
    </source>
</evidence>
<dbReference type="SUPFAM" id="SSF53756">
    <property type="entry name" value="UDP-Glycosyltransferase/glycogen phosphorylase"/>
    <property type="match status" value="1"/>
</dbReference>
<accession>A0A395LWM2</accession>
<dbReference type="AlphaFoldDB" id="A0A395LWM2"/>
<sequence length="416" mass="47999">MNVILSNVAKHHAYQTALALQEAGLLKKFYTSFYALEKPPLSQKILRMALPENLRRKIMNRKQEGLEESYITSFFFPEILERVPLIPRLFGRYRIMHLKNSLFDQRVSMQNLECDVFHGFEGCSLYAMRKARKCGAITVLDEGTFHPTESRYWLKQGYEDAKLPVPTFLQKEDSAVRRKYLEFQEADFIFVASEKIKQDFVKYEKFSPDAIFVVPYGFDPSRFKTAPKHHSTFRVLFVGQVGVGKGVLYLLEAFKRLRVPDIELVLIGNIQEGFEPVLAKYAGMFKHYPSIAQHALVEEFNSAAVFVLPSLVESFGMVTCEAMACGIPVIVSENCGMQPRNGIDGFVVPARDIEALKEKILLLYENEELRRKMGESAAEYVKHFTWEHYRARVQGAYTRIEERHFMHSKQVKHLVV</sequence>
<evidence type="ECO:0000256" key="2">
    <source>
        <dbReference type="ARBA" id="ARBA00022679"/>
    </source>
</evidence>
<evidence type="ECO:0000256" key="1">
    <source>
        <dbReference type="ARBA" id="ARBA00022676"/>
    </source>
</evidence>
<dbReference type="CDD" id="cd03801">
    <property type="entry name" value="GT4_PimA-like"/>
    <property type="match status" value="1"/>
</dbReference>
<dbReference type="Gene3D" id="3.40.50.2000">
    <property type="entry name" value="Glycogen Phosphorylase B"/>
    <property type="match status" value="2"/>
</dbReference>
<dbReference type="PANTHER" id="PTHR12526:SF510">
    <property type="entry name" value="D-INOSITOL 3-PHOSPHATE GLYCOSYLTRANSFERASE"/>
    <property type="match status" value="1"/>
</dbReference>
<evidence type="ECO:0000259" key="3">
    <source>
        <dbReference type="Pfam" id="PF00534"/>
    </source>
</evidence>
<keyword evidence="1" id="KW-0328">Glycosyltransferase</keyword>
<comment type="caution">
    <text evidence="4">The sequence shown here is derived from an EMBL/GenBank/DDBJ whole genome shotgun (WGS) entry which is preliminary data.</text>
</comment>
<dbReference type="Pfam" id="PF00534">
    <property type="entry name" value="Glycos_transf_1"/>
    <property type="match status" value="1"/>
</dbReference>
<dbReference type="InterPro" id="IPR001296">
    <property type="entry name" value="Glyco_trans_1"/>
</dbReference>
<protein>
    <submittedName>
        <fullName evidence="4">Glycosyltransferase</fullName>
    </submittedName>
</protein>
<dbReference type="PANTHER" id="PTHR12526">
    <property type="entry name" value="GLYCOSYLTRANSFERASE"/>
    <property type="match status" value="1"/>
</dbReference>
<gene>
    <name evidence="4" type="ORF">D0433_13555</name>
</gene>
<name>A0A395LWM2_9BACT</name>
<dbReference type="GO" id="GO:0016757">
    <property type="term" value="F:glycosyltransferase activity"/>
    <property type="evidence" value="ECO:0007669"/>
    <property type="project" value="UniProtKB-KW"/>
</dbReference>
<feature type="domain" description="Glycosyl transferase family 1" evidence="3">
    <location>
        <begin position="229"/>
        <end position="378"/>
    </location>
</feature>
<dbReference type="Proteomes" id="UP000266389">
    <property type="component" value="Unassembled WGS sequence"/>
</dbReference>
<dbReference type="EMBL" id="PHFL01000071">
    <property type="protein sequence ID" value="RFM23057.1"/>
    <property type="molecule type" value="Genomic_DNA"/>
</dbReference>
<keyword evidence="2 4" id="KW-0808">Transferase</keyword>